<comment type="caution">
    <text evidence="3">The sequence shown here is derived from an EMBL/GenBank/DDBJ whole genome shotgun (WGS) entry which is preliminary data.</text>
</comment>
<reference evidence="3 4" key="1">
    <citation type="submission" date="2021-03" db="EMBL/GenBank/DDBJ databases">
        <title>Enterococcal diversity collection.</title>
        <authorList>
            <person name="Gilmore M.S."/>
            <person name="Schwartzman J."/>
            <person name="Van Tyne D."/>
            <person name="Martin M."/>
            <person name="Earl A.M."/>
            <person name="Manson A.L."/>
            <person name="Straub T."/>
            <person name="Salamzade R."/>
            <person name="Saavedra J."/>
            <person name="Lebreton F."/>
            <person name="Prichula J."/>
            <person name="Schaufler K."/>
            <person name="Gaca A."/>
            <person name="Sgardioli B."/>
            <person name="Wagenaar J."/>
            <person name="Strong T."/>
        </authorList>
    </citation>
    <scope>NUCLEOTIDE SEQUENCE [LARGE SCALE GENOMIC DNA]</scope>
    <source>
        <strain evidence="3 4">DIV0080</strain>
    </source>
</reference>
<feature type="region of interest" description="Disordered" evidence="2">
    <location>
        <begin position="1"/>
        <end position="35"/>
    </location>
</feature>
<accession>A0ABS3HT15</accession>
<keyword evidence="4" id="KW-1185">Reference proteome</keyword>
<evidence type="ECO:0000313" key="4">
    <source>
        <dbReference type="Proteomes" id="UP000664857"/>
    </source>
</evidence>
<sequence>MFNNWLKRRDGGENENTEEKLLPDEELNLSSQAYDDNEDDYYYYYYYESDGDKGPSIPDLSTQQSDTKSDYFDSKDNTYVSPFESTGKVAEEETADFNYEKDYVEVAEKVQSKDSDDKASLEAELANLKAEFSTVLLENEALKEQTSRLSFVEEDNEKLAKQVEEYGNVLEENNDLRTQLLEIEAKSELSHEEAAHLKELDEQLSILNEENATEKAKNELLEQQIAELTSQQTDLETTKTQLQEELDKSHSLIETLQSENAVFVAKIDDMQAALKVSDESKSEEKLMIEENIRMIKELEEELNQSKQLETELTKRYENEIETNKTIIMNKEQELTEMNERISQTEALEKELAELRENQKAIYDLQQELSNMRQQQVEVTTSLTELASEKSRATRLEKEVAELKGSQTPEVSSLQAELAQVKEELRLANLKAEQNGSMNQSDIAHVMLEAQAKARQIVDVANYEAKRRVADSEMELSAVSQEARNYYRKLEKIKAESEVVFSELLRKLESIGDIDRL</sequence>
<feature type="coiled-coil region" evidence="1">
    <location>
        <begin position="111"/>
        <end position="430"/>
    </location>
</feature>
<proteinExistence type="predicted"/>
<keyword evidence="1" id="KW-0175">Coiled coil</keyword>
<evidence type="ECO:0000256" key="2">
    <source>
        <dbReference type="SAM" id="MobiDB-lite"/>
    </source>
</evidence>
<feature type="compositionally biased region" description="Basic and acidic residues" evidence="2">
    <location>
        <begin position="7"/>
        <end position="23"/>
    </location>
</feature>
<organism evidence="3 4">
    <name type="scientific">Candidatus Vagococcus giribetii</name>
    <dbReference type="NCBI Taxonomy" id="2230876"/>
    <lineage>
        <taxon>Bacteria</taxon>
        <taxon>Bacillati</taxon>
        <taxon>Bacillota</taxon>
        <taxon>Bacilli</taxon>
        <taxon>Lactobacillales</taxon>
        <taxon>Enterococcaceae</taxon>
        <taxon>Vagococcus</taxon>
    </lineage>
</organism>
<evidence type="ECO:0000313" key="3">
    <source>
        <dbReference type="EMBL" id="MBO0476372.1"/>
    </source>
</evidence>
<protein>
    <submittedName>
        <fullName evidence="3">Uncharacterized protein</fullName>
    </submittedName>
</protein>
<feature type="region of interest" description="Disordered" evidence="2">
    <location>
        <begin position="50"/>
        <end position="75"/>
    </location>
</feature>
<dbReference type="EMBL" id="JAFLVX010000014">
    <property type="protein sequence ID" value="MBO0476372.1"/>
    <property type="molecule type" value="Genomic_DNA"/>
</dbReference>
<dbReference type="RefSeq" id="WP_206965346.1">
    <property type="nucleotide sequence ID" value="NZ_JAFLVX010000014.1"/>
</dbReference>
<evidence type="ECO:0000256" key="1">
    <source>
        <dbReference type="SAM" id="Coils"/>
    </source>
</evidence>
<dbReference type="Proteomes" id="UP000664857">
    <property type="component" value="Unassembled WGS sequence"/>
</dbReference>
<dbReference type="PANTHER" id="PTHR43941">
    <property type="entry name" value="STRUCTURAL MAINTENANCE OF CHROMOSOMES PROTEIN 2"/>
    <property type="match status" value="1"/>
</dbReference>
<gene>
    <name evidence="3" type="ORF">DOK76_04775</name>
</gene>
<name>A0ABS3HT15_9ENTE</name>
<dbReference type="PANTHER" id="PTHR43941:SF1">
    <property type="entry name" value="STRUCTURAL MAINTENANCE OF CHROMOSOMES PROTEIN 2"/>
    <property type="match status" value="1"/>
</dbReference>